<dbReference type="AlphaFoldDB" id="A0A915HIJ6"/>
<sequence>MFAEAEMAARDDSHVRGTSITMMDGIIGKHHIFYLKICLKCINDHRIRKLPDDESLVAWIVKDYHNFIIKDDILCEIEKQNKILIWRNVDTIKYSTFFLMMAGFPSPESSNMLLCEEHYHTERPPTGKKTVRCSRLLDLKIED</sequence>
<dbReference type="WBParaSite" id="nRc.2.0.1.t01405-RA">
    <property type="protein sequence ID" value="nRc.2.0.1.t01405-RA"/>
    <property type="gene ID" value="nRc.2.0.1.g01405"/>
</dbReference>
<evidence type="ECO:0000313" key="1">
    <source>
        <dbReference type="Proteomes" id="UP000887565"/>
    </source>
</evidence>
<dbReference type="Proteomes" id="UP000887565">
    <property type="component" value="Unplaced"/>
</dbReference>
<proteinExistence type="predicted"/>
<reference evidence="2" key="1">
    <citation type="submission" date="2022-11" db="UniProtKB">
        <authorList>
            <consortium name="WormBaseParasite"/>
        </authorList>
    </citation>
    <scope>IDENTIFICATION</scope>
</reference>
<accession>A0A915HIJ6</accession>
<evidence type="ECO:0000313" key="2">
    <source>
        <dbReference type="WBParaSite" id="nRc.2.0.1.t01405-RA"/>
    </source>
</evidence>
<organism evidence="1 2">
    <name type="scientific">Romanomermis culicivorax</name>
    <name type="common">Nematode worm</name>
    <dbReference type="NCBI Taxonomy" id="13658"/>
    <lineage>
        <taxon>Eukaryota</taxon>
        <taxon>Metazoa</taxon>
        <taxon>Ecdysozoa</taxon>
        <taxon>Nematoda</taxon>
        <taxon>Enoplea</taxon>
        <taxon>Dorylaimia</taxon>
        <taxon>Mermithida</taxon>
        <taxon>Mermithoidea</taxon>
        <taxon>Mermithidae</taxon>
        <taxon>Romanomermis</taxon>
    </lineage>
</organism>
<name>A0A915HIJ6_ROMCU</name>
<keyword evidence="1" id="KW-1185">Reference proteome</keyword>
<protein>
    <submittedName>
        <fullName evidence="2">Uncharacterized protein</fullName>
    </submittedName>
</protein>